<organism evidence="2 3">
    <name type="scientific">Yersinia aldovae</name>
    <dbReference type="NCBI Taxonomy" id="29483"/>
    <lineage>
        <taxon>Bacteria</taxon>
        <taxon>Pseudomonadati</taxon>
        <taxon>Pseudomonadota</taxon>
        <taxon>Gammaproteobacteria</taxon>
        <taxon>Enterobacterales</taxon>
        <taxon>Yersiniaceae</taxon>
        <taxon>Yersinia</taxon>
    </lineage>
</organism>
<comment type="caution">
    <text evidence="2">The sequence shown here is derived from an EMBL/GenBank/DDBJ whole genome shotgun (WGS) entry which is preliminary data.</text>
</comment>
<reference evidence="2 3" key="1">
    <citation type="submission" date="2015-03" db="EMBL/GenBank/DDBJ databases">
        <authorList>
            <consortium name="Pathogen Informatics"/>
            <person name="Murphy D."/>
        </authorList>
    </citation>
    <scope>NUCLEOTIDE SEQUENCE [LARGE SCALE GENOMIC DNA]</scope>
    <source>
        <strain evidence="2 3">IP08791</strain>
    </source>
</reference>
<feature type="domain" description="YagK/YfjJ C-terminal" evidence="1">
    <location>
        <begin position="27"/>
        <end position="204"/>
    </location>
</feature>
<evidence type="ECO:0000313" key="3">
    <source>
        <dbReference type="Proteomes" id="UP000038647"/>
    </source>
</evidence>
<evidence type="ECO:0000313" key="2">
    <source>
        <dbReference type="EMBL" id="CNL16524.1"/>
    </source>
</evidence>
<protein>
    <submittedName>
        <fullName evidence="2">Protein of uncharacterized function (DUF3296)</fullName>
    </submittedName>
</protein>
<dbReference type="InterPro" id="IPR057271">
    <property type="entry name" value="YagK_YfjJ_C"/>
</dbReference>
<proteinExistence type="predicted"/>
<sequence length="206" mass="23954">MFITNLNHGPINAHYMNKIFDVTYNALREHPRTFALRFDLHLPVNHDRDDVFSTRLDSAVISRFIDSLKAHIKSDITKKKKQGKRVHPCSLRYIWVREYNPSDVNKDRWHYHVVIFLNKDTYAYPGQYQTPNPNLVTMIRHSWCSALGIPVGLGSSGVHIPNNPYYHLTTTEIGKMEAFHYRLSYLAKMAGKETHDGYRNFGCSQC</sequence>
<gene>
    <name evidence="2" type="ORF">ERS137966_02430</name>
</gene>
<dbReference type="EMBL" id="CQEH01000010">
    <property type="protein sequence ID" value="CNL16524.1"/>
    <property type="molecule type" value="Genomic_DNA"/>
</dbReference>
<accession>A0ABM9SU64</accession>
<dbReference type="Proteomes" id="UP000038647">
    <property type="component" value="Unassembled WGS sequence"/>
</dbReference>
<dbReference type="Pfam" id="PF11726">
    <property type="entry name" value="YagK_YfjJ_C"/>
    <property type="match status" value="1"/>
</dbReference>
<dbReference type="RefSeq" id="WP_049603971.1">
    <property type="nucleotide sequence ID" value="NZ_CQEH01000010.1"/>
</dbReference>
<name>A0ABM9SU64_YERAL</name>
<keyword evidence="3" id="KW-1185">Reference proteome</keyword>
<evidence type="ECO:0000259" key="1">
    <source>
        <dbReference type="Pfam" id="PF11726"/>
    </source>
</evidence>